<dbReference type="SUPFAM" id="SSF160246">
    <property type="entry name" value="EspE N-terminal domain-like"/>
    <property type="match status" value="2"/>
</dbReference>
<evidence type="ECO:0000256" key="3">
    <source>
        <dbReference type="ARBA" id="ARBA00022679"/>
    </source>
</evidence>
<proteinExistence type="inferred from homology"/>
<protein>
    <submittedName>
        <fullName evidence="7">Glycosyl transferase</fullName>
    </submittedName>
</protein>
<dbReference type="SUPFAM" id="SSF53448">
    <property type="entry name" value="Nucleotide-diphospho-sugar transferases"/>
    <property type="match status" value="1"/>
</dbReference>
<accession>A0A5K7X624</accession>
<sequence>MIVKNMKEINKRIDMIKKRINDKKGLLNDLTAQIDEIERKNQQQINLLEQQIYSSYERMEQKLVCNKEKWYNLKQKLQKKDTLQTGTTLNNLRLGERLFLLEIISADQLIKTLDEQAVHGGRIGDILVHFGYVNEEQIQRIVDQSFTRLLLGEQLVKAGYLEHKNLEKALRYQEETGGDIGSILLSMGFITQDQLYEALAAQNQMGRLTVYDKQDLIKKKLPEKIARVYRAIVIRHSVDQSSIAVESLLKQEDLLIISEFLDTPVSQCLASPWEMEILWEEVYQEELLIESTDKLKDEQPENSASETFTFSQIIGMILIGFIIAASLLWNWFYTLIVINIGIQLAYFTMSVTKFLMILYGTREKAQLRFNPEEISAIHEKDLPIYTILVPMYKESKVIPQLINHLKRLDYPRNKLDIRLLIEKDDLEAQEMLQAMNLPYGFQMIVIPDGTPKTKPKACNYGLIRARGEYVVIYDAEDRPDPDQLKKVYLSFKSSSEDTVCIQAKLNYFNSKQNLLTKFFTQEYSNWFELLLPGIMQMKIPIPLGGTSNHFKIEVLKELGAWDPYNVTEDADLGIRLYKKRYTTKVVDSRTLEEANSKYGNWIRQRSRWIKGYMQTWLVHMRRPIKLHRELGVKGFWGAQFMLLSSPLLPMLNPIFWSLLVLWYATHAGWIPAFFPGPIYYLAAAQLILGNFLFIYSNMAGTYWVIHDLHRKKENWLAYGLVKYALLTPIYWIMMSLASFKALWQLIRKPFYWEKTEHGLDQHDQQNLAQTSNSKNF</sequence>
<dbReference type="Pfam" id="PF13632">
    <property type="entry name" value="Glyco_trans_2_3"/>
    <property type="match status" value="1"/>
</dbReference>
<keyword evidence="3 7" id="KW-0808">Transferase</keyword>
<evidence type="ECO:0000313" key="7">
    <source>
        <dbReference type="EMBL" id="BBN99286.1"/>
    </source>
</evidence>
<keyword evidence="2" id="KW-0328">Glycosyltransferase</keyword>
<evidence type="ECO:0000256" key="5">
    <source>
        <dbReference type="SAM" id="Phobius"/>
    </source>
</evidence>
<dbReference type="PANTHER" id="PTHR43630:SF1">
    <property type="entry name" value="POLY-BETA-1,6-N-ACETYL-D-GLUCOSAMINE SYNTHASE"/>
    <property type="match status" value="1"/>
</dbReference>
<keyword evidence="5" id="KW-1133">Transmembrane helix</keyword>
<keyword evidence="4" id="KW-0175">Coiled coil</keyword>
<evidence type="ECO:0000256" key="2">
    <source>
        <dbReference type="ARBA" id="ARBA00022676"/>
    </source>
</evidence>
<dbReference type="InterPro" id="IPR001173">
    <property type="entry name" value="Glyco_trans_2-like"/>
</dbReference>
<name>A0A5K7X624_9BACL</name>
<organism evidence="7 8">
    <name type="scientific">Sporolactobacillus terrae</name>
    <dbReference type="NCBI Taxonomy" id="269673"/>
    <lineage>
        <taxon>Bacteria</taxon>
        <taxon>Bacillati</taxon>
        <taxon>Bacillota</taxon>
        <taxon>Bacilli</taxon>
        <taxon>Bacillales</taxon>
        <taxon>Sporolactobacillaceae</taxon>
        <taxon>Sporolactobacillus</taxon>
    </lineage>
</organism>
<keyword evidence="5" id="KW-0472">Membrane</keyword>
<evidence type="ECO:0000313" key="8">
    <source>
        <dbReference type="Proteomes" id="UP000326951"/>
    </source>
</evidence>
<evidence type="ECO:0000259" key="6">
    <source>
        <dbReference type="Pfam" id="PF13632"/>
    </source>
</evidence>
<evidence type="ECO:0000256" key="4">
    <source>
        <dbReference type="SAM" id="Coils"/>
    </source>
</evidence>
<feature type="transmembrane region" description="Helical" evidence="5">
    <location>
        <begin position="313"/>
        <end position="332"/>
    </location>
</feature>
<feature type="coiled-coil region" evidence="4">
    <location>
        <begin position="20"/>
        <end position="47"/>
    </location>
</feature>
<dbReference type="RefSeq" id="WP_232057160.1">
    <property type="nucleotide sequence ID" value="NZ_AP021853.1"/>
</dbReference>
<dbReference type="CDD" id="cd06427">
    <property type="entry name" value="CESA_like_2"/>
    <property type="match status" value="1"/>
</dbReference>
<dbReference type="EMBL" id="AP021853">
    <property type="protein sequence ID" value="BBN99286.1"/>
    <property type="molecule type" value="Genomic_DNA"/>
</dbReference>
<dbReference type="AlphaFoldDB" id="A0A5K7X624"/>
<dbReference type="Gene3D" id="3.90.550.10">
    <property type="entry name" value="Spore Coat Polysaccharide Biosynthesis Protein SpsA, Chain A"/>
    <property type="match status" value="1"/>
</dbReference>
<feature type="domain" description="Glycosyltransferase 2-like" evidence="6">
    <location>
        <begin position="469"/>
        <end position="669"/>
    </location>
</feature>
<evidence type="ECO:0000256" key="1">
    <source>
        <dbReference type="ARBA" id="ARBA00006739"/>
    </source>
</evidence>
<gene>
    <name evidence="7" type="ORF">St703_19910</name>
</gene>
<reference evidence="7 8" key="1">
    <citation type="submission" date="2019-09" db="EMBL/GenBank/DDBJ databases">
        <title>Complete genome sequence of Sporolactobacillus terrae 70-3.</title>
        <authorList>
            <person name="Tanaka N."/>
            <person name="Shiwa Y."/>
            <person name="Fujita N."/>
            <person name="Tanasupawat S."/>
        </authorList>
    </citation>
    <scope>NUCLEOTIDE SEQUENCE [LARGE SCALE GENOMIC DNA]</scope>
    <source>
        <strain evidence="7 8">70-3</strain>
    </source>
</reference>
<feature type="transmembrane region" description="Helical" evidence="5">
    <location>
        <begin position="338"/>
        <end position="359"/>
    </location>
</feature>
<dbReference type="InterPro" id="IPR037257">
    <property type="entry name" value="T2SS_E_N_sf"/>
</dbReference>
<comment type="similarity">
    <text evidence="1">Belongs to the glycosyltransferase 2 family.</text>
</comment>
<dbReference type="PANTHER" id="PTHR43630">
    <property type="entry name" value="POLY-BETA-1,6-N-ACETYL-D-GLUCOSAMINE SYNTHASE"/>
    <property type="match status" value="1"/>
</dbReference>
<dbReference type="Proteomes" id="UP000326951">
    <property type="component" value="Chromosome"/>
</dbReference>
<dbReference type="Gene3D" id="1.10.40.70">
    <property type="match status" value="1"/>
</dbReference>
<feature type="transmembrane region" description="Helical" evidence="5">
    <location>
        <begin position="725"/>
        <end position="743"/>
    </location>
</feature>
<dbReference type="InterPro" id="IPR029044">
    <property type="entry name" value="Nucleotide-diphossugar_trans"/>
</dbReference>
<keyword evidence="5" id="KW-0812">Transmembrane</keyword>
<dbReference type="GO" id="GO:0016757">
    <property type="term" value="F:glycosyltransferase activity"/>
    <property type="evidence" value="ECO:0007669"/>
    <property type="project" value="UniProtKB-KW"/>
</dbReference>